<dbReference type="GO" id="GO:0006623">
    <property type="term" value="P:protein targeting to vacuole"/>
    <property type="evidence" value="ECO:0007669"/>
    <property type="project" value="TreeGrafter"/>
</dbReference>
<keyword evidence="7" id="KW-0175">Coiled coil</keyword>
<dbReference type="InterPro" id="IPR009851">
    <property type="entry name" value="Mod_r"/>
</dbReference>
<evidence type="ECO:0000259" key="9">
    <source>
        <dbReference type="PROSITE" id="PS51314"/>
    </source>
</evidence>
<keyword evidence="4" id="KW-0967">Endosome</keyword>
<evidence type="ECO:0000313" key="10">
    <source>
        <dbReference type="EMBL" id="KAJ1691711.1"/>
    </source>
</evidence>
<dbReference type="Pfam" id="PF07200">
    <property type="entry name" value="Mod_r"/>
    <property type="match status" value="1"/>
</dbReference>
<evidence type="ECO:0000256" key="5">
    <source>
        <dbReference type="ARBA" id="ARBA00022927"/>
    </source>
</evidence>
<dbReference type="InterPro" id="IPR029012">
    <property type="entry name" value="Helix_hairpin_bin_sf"/>
</dbReference>
<gene>
    <name evidence="10" type="ORF">LUZ63_015866</name>
</gene>
<feature type="domain" description="VPS37 C-terminal" evidence="9">
    <location>
        <begin position="154"/>
        <end position="234"/>
    </location>
</feature>
<sequence length="234" mass="26553">MSWKIPFFGGSQQPPPQQNYQNISTESWYPPSVIGSNSGTSTPTAASASGSYQRPHDHARPSSQSQPSPSEAASVISHLKDKSVDELRRILNDNDAYKSFFNSLEQVKTQNSVIYELRKEAVQRARENMEKEPRILELRNQCTIIRTTELAAAQEKLADLERQKEELLRSHSASALLEKLHEAMRKADDESEALNNKLLEKEIELQAFVQKYKKQRATYHRRALLLLAAKTTVC</sequence>
<name>A0A9Q0CD41_9POAL</name>
<keyword evidence="11" id="KW-1185">Reference proteome</keyword>
<dbReference type="PANTHER" id="PTHR13678:SF2">
    <property type="entry name" value="VACUOLAR PROTEIN SORTING-ASSOCIATED PROTEIN 37A"/>
    <property type="match status" value="1"/>
</dbReference>
<evidence type="ECO:0000313" key="11">
    <source>
        <dbReference type="Proteomes" id="UP001151287"/>
    </source>
</evidence>
<evidence type="ECO:0000256" key="4">
    <source>
        <dbReference type="ARBA" id="ARBA00022753"/>
    </source>
</evidence>
<reference evidence="10" key="1">
    <citation type="journal article" date="2022" name="Cell">
        <title>Repeat-based holocentromeres influence genome architecture and karyotype evolution.</title>
        <authorList>
            <person name="Hofstatter P.G."/>
            <person name="Thangavel G."/>
            <person name="Lux T."/>
            <person name="Neumann P."/>
            <person name="Vondrak T."/>
            <person name="Novak P."/>
            <person name="Zhang M."/>
            <person name="Costa L."/>
            <person name="Castellani M."/>
            <person name="Scott A."/>
            <person name="Toegelov H."/>
            <person name="Fuchs J."/>
            <person name="Mata-Sucre Y."/>
            <person name="Dias Y."/>
            <person name="Vanzela A.L.L."/>
            <person name="Huettel B."/>
            <person name="Almeida C.C.S."/>
            <person name="Simkova H."/>
            <person name="Souza G."/>
            <person name="Pedrosa-Harand A."/>
            <person name="Macas J."/>
            <person name="Mayer K.F.X."/>
            <person name="Houben A."/>
            <person name="Marques A."/>
        </authorList>
    </citation>
    <scope>NUCLEOTIDE SEQUENCE</scope>
    <source>
        <strain evidence="10">RhyBre1mFocal</strain>
    </source>
</reference>
<dbReference type="GO" id="GO:0000813">
    <property type="term" value="C:ESCRT I complex"/>
    <property type="evidence" value="ECO:0007669"/>
    <property type="project" value="TreeGrafter"/>
</dbReference>
<keyword evidence="5 6" id="KW-0653">Protein transport</keyword>
<evidence type="ECO:0000256" key="8">
    <source>
        <dbReference type="SAM" id="MobiDB-lite"/>
    </source>
</evidence>
<comment type="similarity">
    <text evidence="2">Belongs to the VPS37 family.</text>
</comment>
<keyword evidence="3 6" id="KW-0813">Transport</keyword>
<dbReference type="InterPro" id="IPR037202">
    <property type="entry name" value="ESCRT_assembly_dom"/>
</dbReference>
<comment type="subcellular location">
    <subcellularLocation>
        <location evidence="1">Endosome</location>
    </subcellularLocation>
</comment>
<evidence type="ECO:0000256" key="2">
    <source>
        <dbReference type="ARBA" id="ARBA00007617"/>
    </source>
</evidence>
<evidence type="ECO:0000256" key="6">
    <source>
        <dbReference type="PROSITE-ProRule" id="PRU00646"/>
    </source>
</evidence>
<organism evidence="10 11">
    <name type="scientific">Rhynchospora breviuscula</name>
    <dbReference type="NCBI Taxonomy" id="2022672"/>
    <lineage>
        <taxon>Eukaryota</taxon>
        <taxon>Viridiplantae</taxon>
        <taxon>Streptophyta</taxon>
        <taxon>Embryophyta</taxon>
        <taxon>Tracheophyta</taxon>
        <taxon>Spermatophyta</taxon>
        <taxon>Magnoliopsida</taxon>
        <taxon>Liliopsida</taxon>
        <taxon>Poales</taxon>
        <taxon>Cyperaceae</taxon>
        <taxon>Cyperoideae</taxon>
        <taxon>Rhynchosporeae</taxon>
        <taxon>Rhynchospora</taxon>
    </lineage>
</organism>
<proteinExistence type="inferred from homology"/>
<dbReference type="PROSITE" id="PS51314">
    <property type="entry name" value="VPS37_C"/>
    <property type="match status" value="1"/>
</dbReference>
<accession>A0A9Q0CD41</accession>
<dbReference type="AlphaFoldDB" id="A0A9Q0CD41"/>
<dbReference type="PANTHER" id="PTHR13678">
    <property type="entry name" value="VACUOLAR PROTEIN SORTING-ASSOCIATED PROTEIN 37"/>
    <property type="match status" value="1"/>
</dbReference>
<evidence type="ECO:0000256" key="7">
    <source>
        <dbReference type="SAM" id="Coils"/>
    </source>
</evidence>
<dbReference type="GO" id="GO:0043162">
    <property type="term" value="P:ubiquitin-dependent protein catabolic process via the multivesicular body sorting pathway"/>
    <property type="evidence" value="ECO:0007669"/>
    <property type="project" value="TreeGrafter"/>
</dbReference>
<dbReference type="GO" id="GO:0006612">
    <property type="term" value="P:protein targeting to membrane"/>
    <property type="evidence" value="ECO:0007669"/>
    <property type="project" value="TreeGrafter"/>
</dbReference>
<feature type="compositionally biased region" description="Low complexity" evidence="8">
    <location>
        <begin position="61"/>
        <end position="70"/>
    </location>
</feature>
<dbReference type="Proteomes" id="UP001151287">
    <property type="component" value="Unassembled WGS sequence"/>
</dbReference>
<dbReference type="OrthoDB" id="10260857at2759"/>
<feature type="coiled-coil region" evidence="7">
    <location>
        <begin position="150"/>
        <end position="204"/>
    </location>
</feature>
<comment type="caution">
    <text evidence="10">The sequence shown here is derived from an EMBL/GenBank/DDBJ whole genome shotgun (WGS) entry which is preliminary data.</text>
</comment>
<feature type="region of interest" description="Disordered" evidence="8">
    <location>
        <begin position="1"/>
        <end position="76"/>
    </location>
</feature>
<dbReference type="Gene3D" id="1.10.287.660">
    <property type="entry name" value="Helix hairpin bin"/>
    <property type="match status" value="1"/>
</dbReference>
<evidence type="ECO:0000256" key="3">
    <source>
        <dbReference type="ARBA" id="ARBA00022448"/>
    </source>
</evidence>
<dbReference type="SUPFAM" id="SSF140111">
    <property type="entry name" value="Endosomal sorting complex assembly domain"/>
    <property type="match status" value="1"/>
</dbReference>
<evidence type="ECO:0000256" key="1">
    <source>
        <dbReference type="ARBA" id="ARBA00004177"/>
    </source>
</evidence>
<feature type="compositionally biased region" description="Low complexity" evidence="8">
    <location>
        <begin position="35"/>
        <end position="51"/>
    </location>
</feature>
<protein>
    <recommendedName>
        <fullName evidence="9">VPS37 C-terminal domain-containing protein</fullName>
    </recommendedName>
</protein>
<dbReference type="EMBL" id="JAMQYH010000004">
    <property type="protein sequence ID" value="KAJ1691711.1"/>
    <property type="molecule type" value="Genomic_DNA"/>
</dbReference>